<feature type="compositionally biased region" description="Basic and acidic residues" evidence="1">
    <location>
        <begin position="28"/>
        <end position="37"/>
    </location>
</feature>
<feature type="compositionally biased region" description="Polar residues" evidence="1">
    <location>
        <begin position="43"/>
        <end position="52"/>
    </location>
</feature>
<name>A0AAV7V5R5_PLEWA</name>
<keyword evidence="3" id="KW-1185">Reference proteome</keyword>
<sequence>MAAGRAAKQTNLGPTNYLSRGQDLQTTEGRKPVEMKPGDWSVEGTTGRSAHTCQHLEPARRCSRRWKLPRQLVSKGPALEGLLSFSTDDRKQLVPSVLRRRPERYMQAGIRLVPPYL</sequence>
<feature type="compositionally biased region" description="Polar residues" evidence="1">
    <location>
        <begin position="8"/>
        <end position="27"/>
    </location>
</feature>
<dbReference type="AlphaFoldDB" id="A0AAV7V5R5"/>
<proteinExistence type="predicted"/>
<evidence type="ECO:0000313" key="3">
    <source>
        <dbReference type="Proteomes" id="UP001066276"/>
    </source>
</evidence>
<feature type="region of interest" description="Disordered" evidence="1">
    <location>
        <begin position="1"/>
        <end position="58"/>
    </location>
</feature>
<dbReference type="EMBL" id="JANPWB010000003">
    <property type="protein sequence ID" value="KAJ1196573.1"/>
    <property type="molecule type" value="Genomic_DNA"/>
</dbReference>
<dbReference type="Proteomes" id="UP001066276">
    <property type="component" value="Chromosome 2_1"/>
</dbReference>
<protein>
    <submittedName>
        <fullName evidence="2">Uncharacterized protein</fullName>
    </submittedName>
</protein>
<reference evidence="2" key="1">
    <citation type="journal article" date="2022" name="bioRxiv">
        <title>Sequencing and chromosome-scale assembly of the giantPleurodeles waltlgenome.</title>
        <authorList>
            <person name="Brown T."/>
            <person name="Elewa A."/>
            <person name="Iarovenko S."/>
            <person name="Subramanian E."/>
            <person name="Araus A.J."/>
            <person name="Petzold A."/>
            <person name="Susuki M."/>
            <person name="Suzuki K.-i.T."/>
            <person name="Hayashi T."/>
            <person name="Toyoda A."/>
            <person name="Oliveira C."/>
            <person name="Osipova E."/>
            <person name="Leigh N.D."/>
            <person name="Simon A."/>
            <person name="Yun M.H."/>
        </authorList>
    </citation>
    <scope>NUCLEOTIDE SEQUENCE</scope>
    <source>
        <strain evidence="2">20211129_DDA</strain>
        <tissue evidence="2">Liver</tissue>
    </source>
</reference>
<evidence type="ECO:0000256" key="1">
    <source>
        <dbReference type="SAM" id="MobiDB-lite"/>
    </source>
</evidence>
<comment type="caution">
    <text evidence="2">The sequence shown here is derived from an EMBL/GenBank/DDBJ whole genome shotgun (WGS) entry which is preliminary data.</text>
</comment>
<gene>
    <name evidence="2" type="ORF">NDU88_000439</name>
</gene>
<evidence type="ECO:0000313" key="2">
    <source>
        <dbReference type="EMBL" id="KAJ1196573.1"/>
    </source>
</evidence>
<accession>A0AAV7V5R5</accession>
<organism evidence="2 3">
    <name type="scientific">Pleurodeles waltl</name>
    <name type="common">Iberian ribbed newt</name>
    <dbReference type="NCBI Taxonomy" id="8319"/>
    <lineage>
        <taxon>Eukaryota</taxon>
        <taxon>Metazoa</taxon>
        <taxon>Chordata</taxon>
        <taxon>Craniata</taxon>
        <taxon>Vertebrata</taxon>
        <taxon>Euteleostomi</taxon>
        <taxon>Amphibia</taxon>
        <taxon>Batrachia</taxon>
        <taxon>Caudata</taxon>
        <taxon>Salamandroidea</taxon>
        <taxon>Salamandridae</taxon>
        <taxon>Pleurodelinae</taxon>
        <taxon>Pleurodeles</taxon>
    </lineage>
</organism>